<feature type="compositionally biased region" description="Polar residues" evidence="2">
    <location>
        <begin position="1"/>
        <end position="15"/>
    </location>
</feature>
<feature type="compositionally biased region" description="Polar residues" evidence="2">
    <location>
        <begin position="254"/>
        <end position="263"/>
    </location>
</feature>
<sequence>MSDNTSDNTADNSTPHPSPIAHRFGTDDPDAVHAARLRAVQDTAYLRAAWLAAATANDTRITGQKWQWAVFANGIDDDLSQARRDAERDGLTTDDIARAEHLGSNGTPWATQPAHRLLGRLEQLCVQLNISQQLAHAHHTHATEQTQQLATTHTTIEELREDLARADNTIHDLTAADVDHHWETGNRQHHRDPAPRWPQQLRNAHTDIAAATVRDLIDGPNQRADPARRGDGSGIGDAVDTALPDTSGAGDGTWSANPEQLPTATPEREIGPGPEPGAQL</sequence>
<gene>
    <name evidence="3" type="ORF">DFR68_12036</name>
</gene>
<keyword evidence="4" id="KW-1185">Reference proteome</keyword>
<organism evidence="3 4">
    <name type="scientific">Nocardia mexicana</name>
    <dbReference type="NCBI Taxonomy" id="279262"/>
    <lineage>
        <taxon>Bacteria</taxon>
        <taxon>Bacillati</taxon>
        <taxon>Actinomycetota</taxon>
        <taxon>Actinomycetes</taxon>
        <taxon>Mycobacteriales</taxon>
        <taxon>Nocardiaceae</taxon>
        <taxon>Nocardia</taxon>
    </lineage>
</organism>
<dbReference type="EMBL" id="QQAZ01000020">
    <property type="protein sequence ID" value="RDI43569.1"/>
    <property type="molecule type" value="Genomic_DNA"/>
</dbReference>
<comment type="caution">
    <text evidence="3">The sequence shown here is derived from an EMBL/GenBank/DDBJ whole genome shotgun (WGS) entry which is preliminary data.</text>
</comment>
<dbReference type="AlphaFoldDB" id="A0A370GJY3"/>
<name>A0A370GJY3_9NOCA</name>
<feature type="coiled-coil region" evidence="1">
    <location>
        <begin position="149"/>
        <end position="176"/>
    </location>
</feature>
<protein>
    <submittedName>
        <fullName evidence="3">Uncharacterized protein</fullName>
    </submittedName>
</protein>
<proteinExistence type="predicted"/>
<feature type="region of interest" description="Disordered" evidence="2">
    <location>
        <begin position="1"/>
        <end position="27"/>
    </location>
</feature>
<evidence type="ECO:0000256" key="1">
    <source>
        <dbReference type="SAM" id="Coils"/>
    </source>
</evidence>
<evidence type="ECO:0000313" key="3">
    <source>
        <dbReference type="EMBL" id="RDI43569.1"/>
    </source>
</evidence>
<evidence type="ECO:0000256" key="2">
    <source>
        <dbReference type="SAM" id="MobiDB-lite"/>
    </source>
</evidence>
<reference evidence="3 4" key="1">
    <citation type="submission" date="2018-07" db="EMBL/GenBank/DDBJ databases">
        <title>Genomic Encyclopedia of Type Strains, Phase IV (KMG-IV): sequencing the most valuable type-strain genomes for metagenomic binning, comparative biology and taxonomic classification.</title>
        <authorList>
            <person name="Goeker M."/>
        </authorList>
    </citation>
    <scope>NUCLEOTIDE SEQUENCE [LARGE SCALE GENOMIC DNA]</scope>
    <source>
        <strain evidence="3 4">DSM 44952</strain>
    </source>
</reference>
<accession>A0A370GJY3</accession>
<evidence type="ECO:0000313" key="4">
    <source>
        <dbReference type="Proteomes" id="UP000255355"/>
    </source>
</evidence>
<keyword evidence="1" id="KW-0175">Coiled coil</keyword>
<dbReference type="Proteomes" id="UP000255355">
    <property type="component" value="Unassembled WGS sequence"/>
</dbReference>
<dbReference type="OrthoDB" id="4562847at2"/>
<dbReference type="STRING" id="1210089.GCA_001613165_06061"/>
<dbReference type="RefSeq" id="WP_068027315.1">
    <property type="nucleotide sequence ID" value="NZ_QQAZ01000020.1"/>
</dbReference>
<feature type="region of interest" description="Disordered" evidence="2">
    <location>
        <begin position="216"/>
        <end position="280"/>
    </location>
</feature>